<comment type="catalytic activity">
    <reaction evidence="5">
        <text>ethanolamine = acetaldehyde + NH4(+)</text>
        <dbReference type="Rhea" id="RHEA:15313"/>
        <dbReference type="ChEBI" id="CHEBI:15343"/>
        <dbReference type="ChEBI" id="CHEBI:28938"/>
        <dbReference type="ChEBI" id="CHEBI:57603"/>
        <dbReference type="EC" id="4.3.1.7"/>
    </reaction>
</comment>
<dbReference type="InterPro" id="IPR042251">
    <property type="entry name" value="EutC_C"/>
</dbReference>
<dbReference type="PANTHER" id="PTHR39330:SF1">
    <property type="entry name" value="ETHANOLAMINE AMMONIA-LYASE SMALL SUBUNIT"/>
    <property type="match status" value="1"/>
</dbReference>
<dbReference type="EC" id="4.3.1.7" evidence="5"/>
<dbReference type="PANTHER" id="PTHR39330">
    <property type="entry name" value="ETHANOLAMINE AMMONIA-LYASE LIGHT CHAIN"/>
    <property type="match status" value="1"/>
</dbReference>
<dbReference type="GO" id="GO:0006520">
    <property type="term" value="P:amino acid metabolic process"/>
    <property type="evidence" value="ECO:0007669"/>
    <property type="project" value="InterPro"/>
</dbReference>
<dbReference type="GO" id="GO:0031419">
    <property type="term" value="F:cobalamin binding"/>
    <property type="evidence" value="ECO:0007669"/>
    <property type="project" value="UniProtKB-UniRule"/>
</dbReference>
<dbReference type="RefSeq" id="WP_116686073.1">
    <property type="nucleotide sequence ID" value="NZ_CAWNYD010000001.1"/>
</dbReference>
<keyword evidence="7" id="KW-1185">Reference proteome</keyword>
<comment type="cofactor">
    <cofactor evidence="5">
        <name>adenosylcob(III)alamin</name>
        <dbReference type="ChEBI" id="CHEBI:18408"/>
    </cofactor>
    <text evidence="5">Binds between the large and small subunits.</text>
</comment>
<proteinExistence type="inferred from homology"/>
<dbReference type="OrthoDB" id="114248at2"/>
<feature type="binding site" evidence="5">
    <location>
        <position position="226"/>
    </location>
    <ligand>
        <name>adenosylcob(III)alamin</name>
        <dbReference type="ChEBI" id="CHEBI:18408"/>
    </ligand>
</feature>
<keyword evidence="4 5" id="KW-1283">Bacterial microcompartment</keyword>
<comment type="pathway">
    <text evidence="5">Amine and polyamine degradation; ethanolamine degradation.</text>
</comment>
<evidence type="ECO:0000313" key="6">
    <source>
        <dbReference type="EMBL" id="PVZ72487.1"/>
    </source>
</evidence>
<keyword evidence="3 5" id="KW-0170">Cobalt</keyword>
<comment type="caution">
    <text evidence="5">Lacks conserved residue(s) required for the propagation of feature annotation.</text>
</comment>
<dbReference type="HAMAP" id="MF_00601">
    <property type="entry name" value="EutC"/>
    <property type="match status" value="1"/>
</dbReference>
<dbReference type="EMBL" id="QDDL01000001">
    <property type="protein sequence ID" value="PVZ72487.1"/>
    <property type="molecule type" value="Genomic_DNA"/>
</dbReference>
<protein>
    <recommendedName>
        <fullName evidence="5">Ethanolamine ammonia-lyase small subunit</fullName>
        <shortName evidence="5">EAL small subunit</shortName>
        <ecNumber evidence="5">4.3.1.7</ecNumber>
    </recommendedName>
</protein>
<reference evidence="6 7" key="1">
    <citation type="submission" date="2018-04" db="EMBL/GenBank/DDBJ databases">
        <title>Thalassorhabdus spongiae gen. nov., sp. nov., isolated from a marine sponge in South-West Iceland.</title>
        <authorList>
            <person name="Knobloch S."/>
            <person name="Daussin A."/>
            <person name="Johannsson R."/>
            <person name="Marteinsson V.T."/>
        </authorList>
    </citation>
    <scope>NUCLEOTIDE SEQUENCE [LARGE SCALE GENOMIC DNA]</scope>
    <source>
        <strain evidence="6 7">Hp12</strain>
    </source>
</reference>
<evidence type="ECO:0000256" key="5">
    <source>
        <dbReference type="HAMAP-Rule" id="MF_00601"/>
    </source>
</evidence>
<dbReference type="GO" id="GO:0031471">
    <property type="term" value="C:ethanolamine degradation polyhedral organelle"/>
    <property type="evidence" value="ECO:0007669"/>
    <property type="project" value="UniProtKB-UniRule"/>
</dbReference>
<dbReference type="Gene3D" id="3.40.50.11240">
    <property type="entry name" value="Ethanolamine ammonia-lyase light chain (EutC)"/>
    <property type="match status" value="1"/>
</dbReference>
<keyword evidence="1 5" id="KW-0846">Cobalamin</keyword>
<dbReference type="AlphaFoldDB" id="A0A2V1H5K3"/>
<evidence type="ECO:0000256" key="4">
    <source>
        <dbReference type="ARBA" id="ARBA00024446"/>
    </source>
</evidence>
<name>A0A2V1H5K3_9GAMM</name>
<dbReference type="GO" id="GO:0008851">
    <property type="term" value="F:ethanolamine ammonia-lyase activity"/>
    <property type="evidence" value="ECO:0007669"/>
    <property type="project" value="UniProtKB-UniRule"/>
</dbReference>
<organism evidence="6 7">
    <name type="scientific">Pelagibaculum spongiae</name>
    <dbReference type="NCBI Taxonomy" id="2080658"/>
    <lineage>
        <taxon>Bacteria</taxon>
        <taxon>Pseudomonadati</taxon>
        <taxon>Pseudomonadota</taxon>
        <taxon>Gammaproteobacteria</taxon>
        <taxon>Oceanospirillales</taxon>
        <taxon>Pelagibaculum</taxon>
    </lineage>
</organism>
<feature type="binding site" evidence="5">
    <location>
        <position position="247"/>
    </location>
    <ligand>
        <name>adenosylcob(III)alamin</name>
        <dbReference type="ChEBI" id="CHEBI:18408"/>
    </ligand>
</feature>
<dbReference type="NCBIfam" id="NF003971">
    <property type="entry name" value="PRK05465.1"/>
    <property type="match status" value="1"/>
</dbReference>
<sequence length="313" mass="34278">MISEQELKSLIGKVLSEINPDELKPELLQSQIEAATASVVKSTNESATIIDDVADDQLVDITEIDTSEYMAIDNPENREEYMKLKAKTPARLGIGHAGPRYKTLTMLRFRADHAVAIDAVFNDVPDEFIERNQLVSLQTRVDDKDMYVTRPDLGRILNDASIEKLKAEMSRDARFNEAQVQIVVCDGLSSTAITANLENILPALKQGLEGYGLKVGKPIFVKYGRVGAMDHVTEVTNADVTVCLVGERPGLATGESMGAYLTWRGTRGMPEANRTVVSNIHKRGTPSAEAGAHVANIVRKIADQKMSGVELKL</sequence>
<comment type="subunit">
    <text evidence="5">The basic unit is a heterodimer which dimerizes to form tetramers. The heterotetramers trimerize; 6 large subunits form a core ring with 6 small subunits projecting outwards.</text>
</comment>
<dbReference type="InterPro" id="IPR009246">
    <property type="entry name" value="EutC"/>
</dbReference>
<dbReference type="Pfam" id="PF05985">
    <property type="entry name" value="EutC"/>
    <property type="match status" value="1"/>
</dbReference>
<dbReference type="GO" id="GO:0009350">
    <property type="term" value="C:ethanolamine ammonia-lyase complex"/>
    <property type="evidence" value="ECO:0007669"/>
    <property type="project" value="UniProtKB-UniRule"/>
</dbReference>
<comment type="function">
    <text evidence="5">Catalyzes the deamination of various vicinal amino-alcohols to oxo compounds. Allows this organism to utilize ethanolamine as the sole source of nitrogen and carbon in the presence of external vitamin B12.</text>
</comment>
<dbReference type="Proteomes" id="UP000244906">
    <property type="component" value="Unassembled WGS sequence"/>
</dbReference>
<dbReference type="Gene3D" id="1.10.30.40">
    <property type="entry name" value="Ethanolamine ammonia-lyase light chain (EutC), N-terminal domain"/>
    <property type="match status" value="1"/>
</dbReference>
<evidence type="ECO:0000256" key="3">
    <source>
        <dbReference type="ARBA" id="ARBA00023285"/>
    </source>
</evidence>
<keyword evidence="2 5" id="KW-0456">Lyase</keyword>
<evidence type="ECO:0000313" key="7">
    <source>
        <dbReference type="Proteomes" id="UP000244906"/>
    </source>
</evidence>
<dbReference type="InterPro" id="IPR042255">
    <property type="entry name" value="EutC_N"/>
</dbReference>
<dbReference type="UniPathway" id="UPA00560"/>
<accession>A0A2V1H5K3</accession>
<comment type="caution">
    <text evidence="6">The sequence shown here is derived from an EMBL/GenBank/DDBJ whole genome shotgun (WGS) entry which is preliminary data.</text>
</comment>
<dbReference type="GO" id="GO:0046336">
    <property type="term" value="P:ethanolamine catabolic process"/>
    <property type="evidence" value="ECO:0007669"/>
    <property type="project" value="UniProtKB-UniRule"/>
</dbReference>
<evidence type="ECO:0000256" key="2">
    <source>
        <dbReference type="ARBA" id="ARBA00023239"/>
    </source>
</evidence>
<comment type="similarity">
    <text evidence="5">Belongs to the EutC family.</text>
</comment>
<comment type="subcellular location">
    <subcellularLocation>
        <location evidence="5">Bacterial microcompartment</location>
    </subcellularLocation>
</comment>
<gene>
    <name evidence="5" type="primary">eutC</name>
    <name evidence="6" type="ORF">DC094_05655</name>
</gene>
<evidence type="ECO:0000256" key="1">
    <source>
        <dbReference type="ARBA" id="ARBA00022628"/>
    </source>
</evidence>